<feature type="domain" description="XdhC Rossmann" evidence="2">
    <location>
        <begin position="123"/>
        <end position="265"/>
    </location>
</feature>
<name>A0A9D1I011_9FIRM</name>
<proteinExistence type="predicted"/>
<evidence type="ECO:0000259" key="2">
    <source>
        <dbReference type="Pfam" id="PF13478"/>
    </source>
</evidence>
<sequence>MSEKLSYFARDLIEKGEDFVIASVVDTKGSTPRKKGAVLLMKKDGSTIGTVGGGLLEAETEKLCRKTLETREKSRVYSFVLDEKQKGALDMGCGGDADVEIRYIDASDPGDFVDEFRLADTAYIFGGGHVAYALEPVLRHVDFKTVVIDDREEYANKERFPKAERTIAEPDFDHAFDHIETDEDSYIIIVTRGHRGDLQVLREALKRPFAYLGMIGSRRKNRLLYDELLKEGVSQELIDRVHAPIGLDIGSETPEEIAISIVAEIIKERAGKKQTGDTK</sequence>
<dbReference type="InterPro" id="IPR052698">
    <property type="entry name" value="MoCofactor_Util/Proc"/>
</dbReference>
<dbReference type="InterPro" id="IPR027051">
    <property type="entry name" value="XdhC_Rossmann_dom"/>
</dbReference>
<dbReference type="Proteomes" id="UP000824090">
    <property type="component" value="Unassembled WGS sequence"/>
</dbReference>
<dbReference type="EMBL" id="DVMP01000064">
    <property type="protein sequence ID" value="HIU25457.1"/>
    <property type="molecule type" value="Genomic_DNA"/>
</dbReference>
<dbReference type="InterPro" id="IPR003777">
    <property type="entry name" value="XdhC_CoxI"/>
</dbReference>
<comment type="caution">
    <text evidence="3">The sequence shown here is derived from an EMBL/GenBank/DDBJ whole genome shotgun (WGS) entry which is preliminary data.</text>
</comment>
<evidence type="ECO:0000313" key="3">
    <source>
        <dbReference type="EMBL" id="HIU25457.1"/>
    </source>
</evidence>
<reference evidence="3" key="1">
    <citation type="submission" date="2020-10" db="EMBL/GenBank/DDBJ databases">
        <authorList>
            <person name="Gilroy R."/>
        </authorList>
    </citation>
    <scope>NUCLEOTIDE SEQUENCE</scope>
    <source>
        <strain evidence="3">ChiHcec3-6078</strain>
    </source>
</reference>
<reference evidence="3" key="2">
    <citation type="journal article" date="2021" name="PeerJ">
        <title>Extensive microbial diversity within the chicken gut microbiome revealed by metagenomics and culture.</title>
        <authorList>
            <person name="Gilroy R."/>
            <person name="Ravi A."/>
            <person name="Getino M."/>
            <person name="Pursley I."/>
            <person name="Horton D.L."/>
            <person name="Alikhan N.F."/>
            <person name="Baker D."/>
            <person name="Gharbi K."/>
            <person name="Hall N."/>
            <person name="Watson M."/>
            <person name="Adriaenssens E.M."/>
            <person name="Foster-Nyarko E."/>
            <person name="Jarju S."/>
            <person name="Secka A."/>
            <person name="Antonio M."/>
            <person name="Oren A."/>
            <person name="Chaudhuri R.R."/>
            <person name="La Ragione R."/>
            <person name="Hildebrand F."/>
            <person name="Pallen M.J."/>
        </authorList>
    </citation>
    <scope>NUCLEOTIDE SEQUENCE</scope>
    <source>
        <strain evidence="3">ChiHcec3-6078</strain>
    </source>
</reference>
<dbReference type="PANTHER" id="PTHR30388">
    <property type="entry name" value="ALDEHYDE OXIDOREDUCTASE MOLYBDENUM COFACTOR ASSEMBLY PROTEIN"/>
    <property type="match status" value="1"/>
</dbReference>
<dbReference type="Pfam" id="PF02625">
    <property type="entry name" value="XdhC_CoxI"/>
    <property type="match status" value="1"/>
</dbReference>
<dbReference type="AlphaFoldDB" id="A0A9D1I011"/>
<feature type="domain" description="XdhC- CoxI" evidence="1">
    <location>
        <begin position="13"/>
        <end position="74"/>
    </location>
</feature>
<evidence type="ECO:0000259" key="1">
    <source>
        <dbReference type="Pfam" id="PF02625"/>
    </source>
</evidence>
<protein>
    <submittedName>
        <fullName evidence="3">XdhC family protein</fullName>
    </submittedName>
</protein>
<evidence type="ECO:0000313" key="4">
    <source>
        <dbReference type="Proteomes" id="UP000824090"/>
    </source>
</evidence>
<gene>
    <name evidence="3" type="ORF">IAC50_03020</name>
</gene>
<dbReference type="Pfam" id="PF13478">
    <property type="entry name" value="XdhC_C"/>
    <property type="match status" value="1"/>
</dbReference>
<dbReference type="PANTHER" id="PTHR30388:SF6">
    <property type="entry name" value="XANTHINE DEHYDROGENASE SUBUNIT A-RELATED"/>
    <property type="match status" value="1"/>
</dbReference>
<dbReference type="Gene3D" id="3.40.50.720">
    <property type="entry name" value="NAD(P)-binding Rossmann-like Domain"/>
    <property type="match status" value="1"/>
</dbReference>
<accession>A0A9D1I011</accession>
<organism evidence="3 4">
    <name type="scientific">Candidatus Allocopromorpha excrementigallinarum</name>
    <dbReference type="NCBI Taxonomy" id="2840742"/>
    <lineage>
        <taxon>Bacteria</taxon>
        <taxon>Bacillati</taxon>
        <taxon>Bacillota</taxon>
        <taxon>Clostridia</taxon>
        <taxon>Eubacteriales</taxon>
        <taxon>Eubacteriaceae</taxon>
        <taxon>Eubacteriaceae incertae sedis</taxon>
        <taxon>Candidatus Allocopromorpha</taxon>
    </lineage>
</organism>